<feature type="domain" description="Ig-like" evidence="14">
    <location>
        <begin position="398"/>
        <end position="476"/>
    </location>
</feature>
<dbReference type="FunCoup" id="A0A5F8GZJ4">
    <property type="interactions" value="113"/>
</dbReference>
<dbReference type="Pfam" id="PF03921">
    <property type="entry name" value="ICAM_N"/>
    <property type="match status" value="1"/>
</dbReference>
<evidence type="ECO:0000256" key="11">
    <source>
        <dbReference type="ARBA" id="ARBA00023319"/>
    </source>
</evidence>
<feature type="chain" id="PRO_5023932753" evidence="13">
    <location>
        <begin position="27"/>
        <end position="538"/>
    </location>
</feature>
<dbReference type="GO" id="GO:0006955">
    <property type="term" value="P:immune response"/>
    <property type="evidence" value="ECO:0007669"/>
    <property type="project" value="UniProtKB-ARBA"/>
</dbReference>
<evidence type="ECO:0000256" key="2">
    <source>
        <dbReference type="ARBA" id="ARBA00005925"/>
    </source>
</evidence>
<evidence type="ECO:0000256" key="9">
    <source>
        <dbReference type="ARBA" id="ARBA00023157"/>
    </source>
</evidence>
<evidence type="ECO:0000313" key="16">
    <source>
        <dbReference type="Proteomes" id="UP000002280"/>
    </source>
</evidence>
<dbReference type="AlphaFoldDB" id="A0A5F8GZJ4"/>
<dbReference type="InterPro" id="IPR013783">
    <property type="entry name" value="Ig-like_fold"/>
</dbReference>
<dbReference type="PROSITE" id="PS50835">
    <property type="entry name" value="IG_LIKE"/>
    <property type="match status" value="2"/>
</dbReference>
<dbReference type="STRING" id="13616.ENSMODP00000053020"/>
<evidence type="ECO:0000259" key="14">
    <source>
        <dbReference type="PROSITE" id="PS50835"/>
    </source>
</evidence>
<comment type="similarity">
    <text evidence="2">Belongs to the immunoglobulin superfamily. ICAM family.</text>
</comment>
<keyword evidence="3 12" id="KW-0812">Transmembrane</keyword>
<organism evidence="15 16">
    <name type="scientific">Monodelphis domestica</name>
    <name type="common">Gray short-tailed opossum</name>
    <dbReference type="NCBI Taxonomy" id="13616"/>
    <lineage>
        <taxon>Eukaryota</taxon>
        <taxon>Metazoa</taxon>
        <taxon>Chordata</taxon>
        <taxon>Craniata</taxon>
        <taxon>Vertebrata</taxon>
        <taxon>Euteleostomi</taxon>
        <taxon>Mammalia</taxon>
        <taxon>Metatheria</taxon>
        <taxon>Didelphimorphia</taxon>
        <taxon>Didelphidae</taxon>
        <taxon>Monodelphis</taxon>
    </lineage>
</organism>
<gene>
    <name evidence="15" type="primary">ICAM3</name>
</gene>
<dbReference type="Gene3D" id="2.60.40.10">
    <property type="entry name" value="Immunoglobulins"/>
    <property type="match status" value="5"/>
</dbReference>
<dbReference type="Pfam" id="PF08205">
    <property type="entry name" value="C2-set_2"/>
    <property type="match status" value="1"/>
</dbReference>
<dbReference type="InterPro" id="IPR047012">
    <property type="entry name" value="ICAM_VCAM"/>
</dbReference>
<evidence type="ECO:0000256" key="5">
    <source>
        <dbReference type="ARBA" id="ARBA00022737"/>
    </source>
</evidence>
<dbReference type="GO" id="GO:1901701">
    <property type="term" value="P:cellular response to oxygen-containing compound"/>
    <property type="evidence" value="ECO:0007669"/>
    <property type="project" value="UniProtKB-ARBA"/>
</dbReference>
<keyword evidence="6" id="KW-0130">Cell adhesion</keyword>
<comment type="subcellular location">
    <subcellularLocation>
        <location evidence="1">Membrane</location>
        <topology evidence="1">Single-pass type I membrane protein</topology>
    </subcellularLocation>
</comment>
<dbReference type="Ensembl" id="ENSMODT00000058325.1">
    <property type="protein sequence ID" value="ENSMODP00000053020.1"/>
    <property type="gene ID" value="ENSMODG00000049607.1"/>
</dbReference>
<dbReference type="GO" id="GO:0007155">
    <property type="term" value="P:cell adhesion"/>
    <property type="evidence" value="ECO:0000318"/>
    <property type="project" value="GO_Central"/>
</dbReference>
<dbReference type="InParanoid" id="A0A5F8GZJ4"/>
<reference evidence="15" key="2">
    <citation type="submission" date="2025-08" db="UniProtKB">
        <authorList>
            <consortium name="Ensembl"/>
        </authorList>
    </citation>
    <scope>IDENTIFICATION</scope>
</reference>
<dbReference type="SMART" id="SM00409">
    <property type="entry name" value="IG"/>
    <property type="match status" value="4"/>
</dbReference>
<dbReference type="Bgee" id="ENSMODG00000049607">
    <property type="expression patterns" value="Expressed in lung and 19 other cell types or tissues"/>
</dbReference>
<keyword evidence="9" id="KW-1015">Disulfide bond</keyword>
<evidence type="ECO:0000256" key="4">
    <source>
        <dbReference type="ARBA" id="ARBA00022729"/>
    </source>
</evidence>
<dbReference type="GO" id="GO:0005886">
    <property type="term" value="C:plasma membrane"/>
    <property type="evidence" value="ECO:0000318"/>
    <property type="project" value="GO_Central"/>
</dbReference>
<protein>
    <submittedName>
        <fullName evidence="15">Intercellular adhesion molecule 3</fullName>
    </submittedName>
</protein>
<dbReference type="InterPro" id="IPR003599">
    <property type="entry name" value="Ig_sub"/>
</dbReference>
<dbReference type="OMA" id="IQPPEHV"/>
<dbReference type="Pfam" id="PF21146">
    <property type="entry name" value="ICAM1_3_5_D2"/>
    <property type="match status" value="1"/>
</dbReference>
<dbReference type="PRINTS" id="PR01473">
    <property type="entry name" value="ICAM"/>
</dbReference>
<accession>A0A5F8GZJ4</accession>
<evidence type="ECO:0000256" key="8">
    <source>
        <dbReference type="ARBA" id="ARBA00023136"/>
    </source>
</evidence>
<keyword evidence="11" id="KW-0393">Immunoglobulin domain</keyword>
<evidence type="ECO:0000256" key="7">
    <source>
        <dbReference type="ARBA" id="ARBA00022989"/>
    </source>
</evidence>
<feature type="signal peptide" evidence="13">
    <location>
        <begin position="1"/>
        <end position="26"/>
    </location>
</feature>
<dbReference type="PANTHER" id="PTHR13771:SF9">
    <property type="entry name" value="INTERCELLULAR ADHESION MOLECULE 5"/>
    <property type="match status" value="1"/>
</dbReference>
<evidence type="ECO:0000256" key="12">
    <source>
        <dbReference type="SAM" id="Phobius"/>
    </source>
</evidence>
<dbReference type="SUPFAM" id="SSF48726">
    <property type="entry name" value="Immunoglobulin"/>
    <property type="match status" value="5"/>
</dbReference>
<dbReference type="GO" id="GO:0002252">
    <property type="term" value="P:immune effector process"/>
    <property type="evidence" value="ECO:0007669"/>
    <property type="project" value="UniProtKB-ARBA"/>
</dbReference>
<dbReference type="GO" id="GO:0007159">
    <property type="term" value="P:leukocyte cell-cell adhesion"/>
    <property type="evidence" value="ECO:0007669"/>
    <property type="project" value="UniProtKB-ARBA"/>
</dbReference>
<dbReference type="InterPro" id="IPR003987">
    <property type="entry name" value="ICAM_VCAM_N"/>
</dbReference>
<dbReference type="InterPro" id="IPR007110">
    <property type="entry name" value="Ig-like_dom"/>
</dbReference>
<proteinExistence type="inferred from homology"/>
<sequence length="538" mass="58979">MARPKTWPKASLNLLVFALMLSGAPGIIWIEPPDPVTAPGGNLLVNCSTNCDQPQYIGLETPLNKTQVANGTRWKEFLLRNVIKDTELLCFANCLGEDQMLNRTTVTVIQPPEHVELEPLDPWISVGQNFSLRCQVLGGRPRQNLTVALFRGSQELSRQSVSEQDPEKVAEVTVTAMASREDHKANFSCRAELKLHFGSQGLVLYQNSSTPVELHTFVLDQDSPRLTAPKLLEIGKETTVSCEIDKLFPVEDAQIYLSLGGRNLSPNITQGHDMLRATAIAKGERDGQWELTCNVTLGNQNREVHGNLTIYSFPLPNLVISQPIVTEGTLVNVTCEAPVGAKVFINGTLSSPGEIAQLSLTATEEYDGYWFTCQAVLELIGEKLWRNKSLQLQVLYGPRLEEVKCPGNWTWPEGTTQIMQCKASGNPVPSVACAREKDQKTLHLGVPLKVTTAHRGHYRCLATSSQGQREKRVTVTVLESQRDPVSIAVGVLLALGLATTAGAITIVFLRKHLQRGSYQPQTMHLKDLDANGAAGAGH</sequence>
<dbReference type="KEGG" id="mdo:100012972"/>
<dbReference type="CTD" id="3385"/>
<dbReference type="FunFam" id="2.60.40.10:FF:000641">
    <property type="entry name" value="Intercellular adhesion molecule 1"/>
    <property type="match status" value="1"/>
</dbReference>
<keyword evidence="7 12" id="KW-1133">Transmembrane helix</keyword>
<dbReference type="InterPro" id="IPR013768">
    <property type="entry name" value="ICAM_N"/>
</dbReference>
<dbReference type="FunFam" id="2.60.40.10:FF:000459">
    <property type="entry name" value="Intercellular adhesion molecule 1"/>
    <property type="match status" value="1"/>
</dbReference>
<dbReference type="PANTHER" id="PTHR13771">
    <property type="entry name" value="INTERCELLULAR ADHESION MOLECULE"/>
    <property type="match status" value="1"/>
</dbReference>
<feature type="domain" description="Ig-like" evidence="14">
    <location>
        <begin position="112"/>
        <end position="192"/>
    </location>
</feature>
<keyword evidence="16" id="KW-1185">Reference proteome</keyword>
<dbReference type="FunFam" id="2.60.40.10:FF:000648">
    <property type="entry name" value="Intercellular adhesion molecule 1"/>
    <property type="match status" value="1"/>
</dbReference>
<keyword evidence="8 12" id="KW-0472">Membrane</keyword>
<dbReference type="GO" id="GO:0050900">
    <property type="term" value="P:leukocyte migration"/>
    <property type="evidence" value="ECO:0007669"/>
    <property type="project" value="UniProtKB-ARBA"/>
</dbReference>
<evidence type="ECO:0000256" key="10">
    <source>
        <dbReference type="ARBA" id="ARBA00023180"/>
    </source>
</evidence>
<name>A0A5F8GZJ4_MONDO</name>
<evidence type="ECO:0000256" key="13">
    <source>
        <dbReference type="SAM" id="SignalP"/>
    </source>
</evidence>
<reference evidence="15 16" key="1">
    <citation type="journal article" date="2007" name="Nature">
        <title>Genome of the marsupial Monodelphis domestica reveals innovation in non-coding sequences.</title>
        <authorList>
            <person name="Mikkelsen T.S."/>
            <person name="Wakefield M.J."/>
            <person name="Aken B."/>
            <person name="Amemiya C.T."/>
            <person name="Chang J.L."/>
            <person name="Duke S."/>
            <person name="Garber M."/>
            <person name="Gentles A.J."/>
            <person name="Goodstadt L."/>
            <person name="Heger A."/>
            <person name="Jurka J."/>
            <person name="Kamal M."/>
            <person name="Mauceli E."/>
            <person name="Searle S.M."/>
            <person name="Sharpe T."/>
            <person name="Baker M.L."/>
            <person name="Batzer M.A."/>
            <person name="Benos P.V."/>
            <person name="Belov K."/>
            <person name="Clamp M."/>
            <person name="Cook A."/>
            <person name="Cuff J."/>
            <person name="Das R."/>
            <person name="Davidow L."/>
            <person name="Deakin J.E."/>
            <person name="Fazzari M.J."/>
            <person name="Glass J.L."/>
            <person name="Grabherr M."/>
            <person name="Greally J.M."/>
            <person name="Gu W."/>
            <person name="Hore T.A."/>
            <person name="Huttley G.A."/>
            <person name="Kleber M."/>
            <person name="Jirtle R.L."/>
            <person name="Koina E."/>
            <person name="Lee J.T."/>
            <person name="Mahony S."/>
            <person name="Marra M.A."/>
            <person name="Miller R.D."/>
            <person name="Nicholls R.D."/>
            <person name="Oda M."/>
            <person name="Papenfuss A.T."/>
            <person name="Parra Z.E."/>
            <person name="Pollock D.D."/>
            <person name="Ray D.A."/>
            <person name="Schein J.E."/>
            <person name="Speed T.P."/>
            <person name="Thompson K."/>
            <person name="VandeBerg J.L."/>
            <person name="Wade C.M."/>
            <person name="Walker J.A."/>
            <person name="Waters P.D."/>
            <person name="Webber C."/>
            <person name="Weidman J.R."/>
            <person name="Xie X."/>
            <person name="Zody M.C."/>
            <person name="Baldwin J."/>
            <person name="Abdouelleil A."/>
            <person name="Abdulkadir J."/>
            <person name="Abebe A."/>
            <person name="Abera B."/>
            <person name="Abreu J."/>
            <person name="Acer S.C."/>
            <person name="Aftuck L."/>
            <person name="Alexander A."/>
            <person name="An P."/>
            <person name="Anderson E."/>
            <person name="Anderson S."/>
            <person name="Arachi H."/>
            <person name="Azer M."/>
            <person name="Bachantsang P."/>
            <person name="Barry A."/>
            <person name="Bayul T."/>
            <person name="Berlin A."/>
            <person name="Bessette D."/>
            <person name="Bloom T."/>
            <person name="Bloom T."/>
            <person name="Boguslavskiy L."/>
            <person name="Bonnet C."/>
            <person name="Boukhgalter B."/>
            <person name="Bourzgui I."/>
            <person name="Brown A."/>
            <person name="Cahill P."/>
            <person name="Channer S."/>
            <person name="Cheshatsang Y."/>
            <person name="Chuda L."/>
            <person name="Citroen M."/>
            <person name="Collymore A."/>
            <person name="Cooke P."/>
            <person name="Costello M."/>
            <person name="D'Aco K."/>
            <person name="Daza R."/>
            <person name="De Haan G."/>
            <person name="DeGray S."/>
            <person name="DeMaso C."/>
            <person name="Dhargay N."/>
            <person name="Dooley K."/>
            <person name="Dooley E."/>
            <person name="Doricent M."/>
            <person name="Dorje P."/>
            <person name="Dorjee K."/>
            <person name="Dupes A."/>
            <person name="Elong R."/>
            <person name="Falk J."/>
            <person name="Farina A."/>
            <person name="Faro S."/>
            <person name="Ferguson D."/>
            <person name="Fisher S."/>
            <person name="Foley C.D."/>
            <person name="Franke A."/>
            <person name="Friedrich D."/>
            <person name="Gadbois L."/>
            <person name="Gearin G."/>
            <person name="Gearin C.R."/>
            <person name="Giannoukos G."/>
            <person name="Goode T."/>
            <person name="Graham J."/>
            <person name="Grandbois E."/>
            <person name="Grewal S."/>
            <person name="Gyaltsen K."/>
            <person name="Hafez N."/>
            <person name="Hagos B."/>
            <person name="Hall J."/>
            <person name="Henson C."/>
            <person name="Hollinger A."/>
            <person name="Honan T."/>
            <person name="Huard M.D."/>
            <person name="Hughes L."/>
            <person name="Hurhula B."/>
            <person name="Husby M.E."/>
            <person name="Kamat A."/>
            <person name="Kanga B."/>
            <person name="Kashin S."/>
            <person name="Khazanovich D."/>
            <person name="Kisner P."/>
            <person name="Lance K."/>
            <person name="Lara M."/>
            <person name="Lee W."/>
            <person name="Lennon N."/>
            <person name="Letendre F."/>
            <person name="LeVine R."/>
            <person name="Lipovsky A."/>
            <person name="Liu X."/>
            <person name="Liu J."/>
            <person name="Liu S."/>
            <person name="Lokyitsang T."/>
            <person name="Lokyitsang Y."/>
            <person name="Lubonja R."/>
            <person name="Lui A."/>
            <person name="MacDonald P."/>
            <person name="Magnisalis V."/>
            <person name="Maru K."/>
            <person name="Matthews C."/>
            <person name="McCusker W."/>
            <person name="McDonough S."/>
            <person name="Mehta T."/>
            <person name="Meldrim J."/>
            <person name="Meneus L."/>
            <person name="Mihai O."/>
            <person name="Mihalev A."/>
            <person name="Mihova T."/>
            <person name="Mittelman R."/>
            <person name="Mlenga V."/>
            <person name="Montmayeur A."/>
            <person name="Mulrain L."/>
            <person name="Navidi A."/>
            <person name="Naylor J."/>
            <person name="Negash T."/>
            <person name="Nguyen T."/>
            <person name="Nguyen N."/>
            <person name="Nicol R."/>
            <person name="Norbu C."/>
            <person name="Norbu N."/>
            <person name="Novod N."/>
            <person name="O'Neill B."/>
            <person name="Osman S."/>
            <person name="Markiewicz E."/>
            <person name="Oyono O.L."/>
            <person name="Patti C."/>
            <person name="Phunkhang P."/>
            <person name="Pierre F."/>
            <person name="Priest M."/>
            <person name="Raghuraman S."/>
            <person name="Rege F."/>
            <person name="Reyes R."/>
            <person name="Rise C."/>
            <person name="Rogov P."/>
            <person name="Ross K."/>
            <person name="Ryan E."/>
            <person name="Settipalli S."/>
            <person name="Shea T."/>
            <person name="Sherpa N."/>
            <person name="Shi L."/>
            <person name="Shih D."/>
            <person name="Sparrow T."/>
            <person name="Spaulding J."/>
            <person name="Stalker J."/>
            <person name="Stange-Thomann N."/>
            <person name="Stavropoulos S."/>
            <person name="Stone C."/>
            <person name="Strader C."/>
            <person name="Tesfaye S."/>
            <person name="Thomson T."/>
            <person name="Thoulutsang Y."/>
            <person name="Thoulutsang D."/>
            <person name="Topham K."/>
            <person name="Topping I."/>
            <person name="Tsamla T."/>
            <person name="Vassiliev H."/>
            <person name="Vo A."/>
            <person name="Wangchuk T."/>
            <person name="Wangdi T."/>
            <person name="Weiand M."/>
            <person name="Wilkinson J."/>
            <person name="Wilson A."/>
            <person name="Yadav S."/>
            <person name="Young G."/>
            <person name="Yu Q."/>
            <person name="Zembek L."/>
            <person name="Zhong D."/>
            <person name="Zimmer A."/>
            <person name="Zwirko Z."/>
            <person name="Jaffe D.B."/>
            <person name="Alvarez P."/>
            <person name="Brockman W."/>
            <person name="Butler J."/>
            <person name="Chin C."/>
            <person name="Gnerre S."/>
            <person name="MacCallum I."/>
            <person name="Graves J.A."/>
            <person name="Ponting C.P."/>
            <person name="Breen M."/>
            <person name="Samollow P.B."/>
            <person name="Lander E.S."/>
            <person name="Lindblad-Toh K."/>
        </authorList>
    </citation>
    <scope>NUCLEOTIDE SEQUENCE [LARGE SCALE GENOMIC DNA]</scope>
</reference>
<evidence type="ECO:0000256" key="6">
    <source>
        <dbReference type="ARBA" id="ARBA00022889"/>
    </source>
</evidence>
<dbReference type="InterPro" id="IPR013162">
    <property type="entry name" value="CD80_C2-set"/>
</dbReference>
<evidence type="ECO:0000313" key="15">
    <source>
        <dbReference type="Ensembl" id="ENSMODP00000053020.1"/>
    </source>
</evidence>
<dbReference type="GeneID" id="100012972"/>
<dbReference type="PRINTS" id="PR01472">
    <property type="entry name" value="ICAMVCAM1"/>
</dbReference>
<keyword evidence="5" id="KW-0677">Repeat</keyword>
<dbReference type="Proteomes" id="UP000002280">
    <property type="component" value="Chromosome 3"/>
</dbReference>
<dbReference type="InterPro" id="IPR003988">
    <property type="entry name" value="ICAM"/>
</dbReference>
<dbReference type="RefSeq" id="XP_007488622.1">
    <property type="nucleotide sequence ID" value="XM_007488560.3"/>
</dbReference>
<dbReference type="GO" id="GO:0005178">
    <property type="term" value="F:integrin binding"/>
    <property type="evidence" value="ECO:0000318"/>
    <property type="project" value="GO_Central"/>
</dbReference>
<dbReference type="OrthoDB" id="6250964at2759"/>
<keyword evidence="10" id="KW-0325">Glycoprotein</keyword>
<reference evidence="15" key="3">
    <citation type="submission" date="2025-09" db="UniProtKB">
        <authorList>
            <consortium name="Ensembl"/>
        </authorList>
    </citation>
    <scope>IDENTIFICATION</scope>
</reference>
<dbReference type="FunFam" id="2.60.40.10:FF:000194">
    <property type="entry name" value="Intercellular adhesion molecule 1"/>
    <property type="match status" value="1"/>
</dbReference>
<keyword evidence="4 13" id="KW-0732">Signal</keyword>
<dbReference type="FunFam" id="2.60.40.10:FF:000338">
    <property type="entry name" value="intercellular adhesion molecule 5"/>
    <property type="match status" value="1"/>
</dbReference>
<evidence type="ECO:0000256" key="3">
    <source>
        <dbReference type="ARBA" id="ARBA00022692"/>
    </source>
</evidence>
<dbReference type="GeneTree" id="ENSGT00940000159005"/>
<evidence type="ECO:0000256" key="1">
    <source>
        <dbReference type="ARBA" id="ARBA00004479"/>
    </source>
</evidence>
<dbReference type="InterPro" id="IPR048679">
    <property type="entry name" value="ICAM1_3_5_D2"/>
</dbReference>
<feature type="transmembrane region" description="Helical" evidence="12">
    <location>
        <begin position="487"/>
        <end position="509"/>
    </location>
</feature>
<dbReference type="InterPro" id="IPR036179">
    <property type="entry name" value="Ig-like_dom_sf"/>
</dbReference>